<reference evidence="2 4" key="2">
    <citation type="journal article" date="2018" name="Microb. Genom.">
        <title>Deciphering the unexplored Leptospira diversity from soils uncovers genomic evolution to virulence.</title>
        <authorList>
            <person name="Thibeaux R."/>
            <person name="Iraola G."/>
            <person name="Ferres I."/>
            <person name="Bierque E."/>
            <person name="Girault D."/>
            <person name="Soupe-Gilbert M.E."/>
            <person name="Picardeau M."/>
            <person name="Goarant C."/>
        </authorList>
    </citation>
    <scope>NUCLEOTIDE SEQUENCE [LARGE SCALE GENOMIC DNA]</scope>
    <source>
        <strain evidence="2 4">ATI7-C-A5</strain>
    </source>
</reference>
<feature type="transmembrane region" description="Helical" evidence="1">
    <location>
        <begin position="63"/>
        <end position="88"/>
    </location>
</feature>
<proteinExistence type="predicted"/>
<evidence type="ECO:0000313" key="4">
    <source>
        <dbReference type="Proteomes" id="UP000232122"/>
    </source>
</evidence>
<dbReference type="PANTHER" id="PTHR37309">
    <property type="entry name" value="SLR0284 PROTEIN"/>
    <property type="match status" value="1"/>
</dbReference>
<keyword evidence="1" id="KW-0472">Membrane</keyword>
<dbReference type="EMBL" id="NPEF01000186">
    <property type="protein sequence ID" value="PJZ91992.1"/>
    <property type="molecule type" value="Genomic_DNA"/>
</dbReference>
<dbReference type="RefSeq" id="WP_100746387.1">
    <property type="nucleotide sequence ID" value="NZ_NPEF02000022.1"/>
</dbReference>
<feature type="transmembrane region" description="Helical" evidence="1">
    <location>
        <begin position="36"/>
        <end position="56"/>
    </location>
</feature>
<dbReference type="Pfam" id="PF04020">
    <property type="entry name" value="Phage_holin_4_2"/>
    <property type="match status" value="1"/>
</dbReference>
<dbReference type="AlphaFoldDB" id="A0A2N0B612"/>
<reference evidence="2" key="3">
    <citation type="submission" date="2023-10" db="EMBL/GenBank/DDBJ databases">
        <authorList>
            <person name="Picardeau M."/>
            <person name="Thibeaux R."/>
        </authorList>
    </citation>
    <scope>NUCLEOTIDE SEQUENCE</scope>
    <source>
        <strain evidence="2">ATI7-C-A5</strain>
    </source>
</reference>
<dbReference type="OrthoDB" id="331170at2"/>
<protein>
    <submittedName>
        <fullName evidence="2">Phage holin family protein</fullName>
    </submittedName>
</protein>
<sequence>MTHFLFSLVLMSLVVEFVFPLIHPDFHVVGGWFHSVMVVIAFVAINAALRLVLIVMTLGIGIVFYYLSLGLIGLIINAWVILIIGGWFPGALSVPGFWSAFLGGILLVLANYVGKTESKESREKRKRERNA</sequence>
<organism evidence="3">
    <name type="scientific">Leptospira ellisii</name>
    <dbReference type="NCBI Taxonomy" id="2023197"/>
    <lineage>
        <taxon>Bacteria</taxon>
        <taxon>Pseudomonadati</taxon>
        <taxon>Spirochaetota</taxon>
        <taxon>Spirochaetia</taxon>
        <taxon>Leptospirales</taxon>
        <taxon>Leptospiraceae</taxon>
        <taxon>Leptospira</taxon>
    </lineage>
</organism>
<keyword evidence="4" id="KW-1185">Reference proteome</keyword>
<dbReference type="PANTHER" id="PTHR37309:SF1">
    <property type="entry name" value="SLR0284 PROTEIN"/>
    <property type="match status" value="1"/>
</dbReference>
<gene>
    <name evidence="2" type="ORF">CH379_016975</name>
    <name evidence="3" type="ORF">CH379_15580</name>
</gene>
<accession>A0A2N0BMF8</accession>
<name>A0A2N0B612_9LEPT</name>
<evidence type="ECO:0000256" key="1">
    <source>
        <dbReference type="SAM" id="Phobius"/>
    </source>
</evidence>
<dbReference type="EMBL" id="NPEF02000022">
    <property type="protein sequence ID" value="MDV6237328.1"/>
    <property type="molecule type" value="Genomic_DNA"/>
</dbReference>
<keyword evidence="1" id="KW-1133">Transmembrane helix</keyword>
<feature type="transmembrane region" description="Helical" evidence="1">
    <location>
        <begin position="94"/>
        <end position="114"/>
    </location>
</feature>
<dbReference type="Proteomes" id="UP000232122">
    <property type="component" value="Unassembled WGS sequence"/>
</dbReference>
<keyword evidence="1" id="KW-0812">Transmembrane</keyword>
<comment type="caution">
    <text evidence="3">The sequence shown here is derived from an EMBL/GenBank/DDBJ whole genome shotgun (WGS) entry which is preliminary data.</text>
</comment>
<reference evidence="3" key="1">
    <citation type="submission" date="2017-07" db="EMBL/GenBank/DDBJ databases">
        <title>Leptospira spp. isolated from tropical soils.</title>
        <authorList>
            <person name="Thibeaux R."/>
            <person name="Iraola G."/>
            <person name="Ferres I."/>
            <person name="Bierque E."/>
            <person name="Girault D."/>
            <person name="Soupe-Gilbert M.-E."/>
            <person name="Picardeau M."/>
            <person name="Goarant C."/>
        </authorList>
    </citation>
    <scope>NUCLEOTIDE SEQUENCE [LARGE SCALE GENOMIC DNA]</scope>
    <source>
        <strain evidence="3">ATI7-C-A5</strain>
    </source>
</reference>
<evidence type="ECO:0000313" key="3">
    <source>
        <dbReference type="EMBL" id="PJZ91992.1"/>
    </source>
</evidence>
<dbReference type="InterPro" id="IPR007165">
    <property type="entry name" value="Phage_holin_4_2"/>
</dbReference>
<accession>A0A2N0B612</accession>
<evidence type="ECO:0000313" key="2">
    <source>
        <dbReference type="EMBL" id="MDV6237328.1"/>
    </source>
</evidence>